<reference evidence="5" key="2">
    <citation type="submission" date="2017-10" db="EMBL/GenBank/DDBJ databases">
        <title>Ladona fulva Genome sequencing and assembly.</title>
        <authorList>
            <person name="Murali S."/>
            <person name="Richards S."/>
            <person name="Bandaranaike D."/>
            <person name="Bellair M."/>
            <person name="Blankenburg K."/>
            <person name="Chao H."/>
            <person name="Dinh H."/>
            <person name="Doddapaneni H."/>
            <person name="Dugan-Rocha S."/>
            <person name="Elkadiri S."/>
            <person name="Gnanaolivu R."/>
            <person name="Hernandez B."/>
            <person name="Skinner E."/>
            <person name="Javaid M."/>
            <person name="Lee S."/>
            <person name="Li M."/>
            <person name="Ming W."/>
            <person name="Munidasa M."/>
            <person name="Muniz J."/>
            <person name="Nguyen L."/>
            <person name="Hughes D."/>
            <person name="Osuji N."/>
            <person name="Pu L.-L."/>
            <person name="Puazo M."/>
            <person name="Qu C."/>
            <person name="Quiroz J."/>
            <person name="Raj R."/>
            <person name="Weissenberger G."/>
            <person name="Xin Y."/>
            <person name="Zou X."/>
            <person name="Han Y."/>
            <person name="Worley K."/>
            <person name="Muzny D."/>
            <person name="Gibbs R."/>
        </authorList>
    </citation>
    <scope>NUCLEOTIDE SEQUENCE</scope>
    <source>
        <strain evidence="5">Sampled in the wild</strain>
    </source>
</reference>
<dbReference type="EMBL" id="KZ309141">
    <property type="protein sequence ID" value="KAG8237265.1"/>
    <property type="molecule type" value="Genomic_DNA"/>
</dbReference>
<dbReference type="InterPro" id="IPR016098">
    <property type="entry name" value="CAP/MinC_C"/>
</dbReference>
<dbReference type="AlphaFoldDB" id="A0A8K0KLY6"/>
<protein>
    <recommendedName>
        <fullName evidence="4">C-CAP/cofactor C-like domain-containing protein</fullName>
    </recommendedName>
</protein>
<proteinExistence type="inferred from homology"/>
<evidence type="ECO:0000313" key="6">
    <source>
        <dbReference type="Proteomes" id="UP000792457"/>
    </source>
</evidence>
<comment type="caution">
    <text evidence="5">The sequence shown here is derived from an EMBL/GenBank/DDBJ whole genome shotgun (WGS) entry which is preliminary data.</text>
</comment>
<evidence type="ECO:0000256" key="3">
    <source>
        <dbReference type="SAM" id="MobiDB-lite"/>
    </source>
</evidence>
<dbReference type="InterPro" id="IPR006599">
    <property type="entry name" value="CARP_motif"/>
</dbReference>
<evidence type="ECO:0000313" key="5">
    <source>
        <dbReference type="EMBL" id="KAG8237265.1"/>
    </source>
</evidence>
<dbReference type="InterPro" id="IPR039093">
    <property type="entry name" value="XRP2"/>
</dbReference>
<dbReference type="SUPFAM" id="SSF69340">
    <property type="entry name" value="C-terminal domain of adenylylcyclase associated protein"/>
    <property type="match status" value="1"/>
</dbReference>
<dbReference type="GO" id="GO:0000166">
    <property type="term" value="F:nucleotide binding"/>
    <property type="evidence" value="ECO:0007669"/>
    <property type="project" value="UniProtKB-KW"/>
</dbReference>
<dbReference type="Pfam" id="PF07986">
    <property type="entry name" value="TBCC"/>
    <property type="match status" value="1"/>
</dbReference>
<dbReference type="PANTHER" id="PTHR15440:SF0">
    <property type="entry name" value="PROTEIN XRP2"/>
    <property type="match status" value="1"/>
</dbReference>
<dbReference type="InterPro" id="IPR036223">
    <property type="entry name" value="CAP_C_sf"/>
</dbReference>
<comment type="similarity">
    <text evidence="1">Belongs to the TBCC family.</text>
</comment>
<organism evidence="5 6">
    <name type="scientific">Ladona fulva</name>
    <name type="common">Scarce chaser dragonfly</name>
    <name type="synonym">Libellula fulva</name>
    <dbReference type="NCBI Taxonomy" id="123851"/>
    <lineage>
        <taxon>Eukaryota</taxon>
        <taxon>Metazoa</taxon>
        <taxon>Ecdysozoa</taxon>
        <taxon>Arthropoda</taxon>
        <taxon>Hexapoda</taxon>
        <taxon>Insecta</taxon>
        <taxon>Pterygota</taxon>
        <taxon>Palaeoptera</taxon>
        <taxon>Odonata</taxon>
        <taxon>Epiprocta</taxon>
        <taxon>Anisoptera</taxon>
        <taxon>Libelluloidea</taxon>
        <taxon>Libellulidae</taxon>
        <taxon>Ladona</taxon>
    </lineage>
</organism>
<sequence>MGNLYSRLTKSNSGASSPCEEIKDKYPKPNLKDYSLNDLNNQIVGKMPGYVNGQQFLIHNCIGSVIYIFDHMNTVTIDDCSNCAFILGPVKESLFIRDCENCICIAASGQFRARDCRSLDLFLCCPTQPTIESSFKLKFNCLQLYYHDFMDHMKMARLSQFNNVWSCVHDFTPYDGKEGSIGGHWSISGHESEPCIPLESHEDFSRVGLSFSREKSVVPHTISPSAKEINLAISQRVHLKISACLIVFVKEAGDHHNVAMEFTRAIQTLHPNCSLTSSKEVYMKADHPFARNTFGRSFDGGMVVGLRFFGPCCWEICQEEAGLKGKECEGVERNMKDWLLGNSMFACRNKRKGTNIGWNQSSA</sequence>
<keyword evidence="2" id="KW-0547">Nucleotide-binding</keyword>
<dbReference type="GO" id="GO:1990075">
    <property type="term" value="C:periciliary membrane compartment"/>
    <property type="evidence" value="ECO:0007669"/>
    <property type="project" value="TreeGrafter"/>
</dbReference>
<dbReference type="GO" id="GO:0005929">
    <property type="term" value="C:cilium"/>
    <property type="evidence" value="ECO:0007669"/>
    <property type="project" value="TreeGrafter"/>
</dbReference>
<evidence type="ECO:0000256" key="2">
    <source>
        <dbReference type="ARBA" id="ARBA00022741"/>
    </source>
</evidence>
<reference evidence="5" key="1">
    <citation type="submission" date="2013-04" db="EMBL/GenBank/DDBJ databases">
        <authorList>
            <person name="Qu J."/>
            <person name="Murali S.C."/>
            <person name="Bandaranaike D."/>
            <person name="Bellair M."/>
            <person name="Blankenburg K."/>
            <person name="Chao H."/>
            <person name="Dinh H."/>
            <person name="Doddapaneni H."/>
            <person name="Downs B."/>
            <person name="Dugan-Rocha S."/>
            <person name="Elkadiri S."/>
            <person name="Gnanaolivu R.D."/>
            <person name="Hernandez B."/>
            <person name="Javaid M."/>
            <person name="Jayaseelan J.C."/>
            <person name="Lee S."/>
            <person name="Li M."/>
            <person name="Ming W."/>
            <person name="Munidasa M."/>
            <person name="Muniz J."/>
            <person name="Nguyen L."/>
            <person name="Ongeri F."/>
            <person name="Osuji N."/>
            <person name="Pu L.-L."/>
            <person name="Puazo M."/>
            <person name="Qu C."/>
            <person name="Quiroz J."/>
            <person name="Raj R."/>
            <person name="Weissenberger G."/>
            <person name="Xin Y."/>
            <person name="Zou X."/>
            <person name="Han Y."/>
            <person name="Richards S."/>
            <person name="Worley K."/>
            <person name="Muzny D."/>
            <person name="Gibbs R."/>
        </authorList>
    </citation>
    <scope>NUCLEOTIDE SEQUENCE</scope>
    <source>
        <strain evidence="5">Sampled in the wild</strain>
    </source>
</reference>
<gene>
    <name evidence="5" type="ORF">J437_LFUL011295</name>
</gene>
<evidence type="ECO:0000259" key="4">
    <source>
        <dbReference type="PROSITE" id="PS51329"/>
    </source>
</evidence>
<dbReference type="OrthoDB" id="194775at2759"/>
<dbReference type="Proteomes" id="UP000792457">
    <property type="component" value="Unassembled WGS sequence"/>
</dbReference>
<dbReference type="Gene3D" id="2.160.20.70">
    <property type="match status" value="1"/>
</dbReference>
<dbReference type="InterPro" id="IPR012945">
    <property type="entry name" value="Tubulin-bd_cofactor_C_dom"/>
</dbReference>
<keyword evidence="6" id="KW-1185">Reference proteome</keyword>
<dbReference type="PANTHER" id="PTHR15440">
    <property type="entry name" value="XRP2 PROTEIN"/>
    <property type="match status" value="1"/>
</dbReference>
<dbReference type="GO" id="GO:0005096">
    <property type="term" value="F:GTPase activator activity"/>
    <property type="evidence" value="ECO:0007669"/>
    <property type="project" value="InterPro"/>
</dbReference>
<evidence type="ECO:0000256" key="1">
    <source>
        <dbReference type="ARBA" id="ARBA00008848"/>
    </source>
</evidence>
<feature type="domain" description="C-CAP/cofactor C-like" evidence="4">
    <location>
        <begin position="26"/>
        <end position="173"/>
    </location>
</feature>
<dbReference type="PROSITE" id="PS51329">
    <property type="entry name" value="C_CAP_COFACTOR_C"/>
    <property type="match status" value="1"/>
</dbReference>
<feature type="region of interest" description="Disordered" evidence="3">
    <location>
        <begin position="1"/>
        <end position="20"/>
    </location>
</feature>
<dbReference type="GO" id="GO:0006892">
    <property type="term" value="P:post-Golgi vesicle-mediated transport"/>
    <property type="evidence" value="ECO:0007669"/>
    <property type="project" value="TreeGrafter"/>
</dbReference>
<accession>A0A8K0KLY6</accession>
<dbReference type="SMART" id="SM00673">
    <property type="entry name" value="CARP"/>
    <property type="match status" value="2"/>
</dbReference>
<dbReference type="InterPro" id="IPR017901">
    <property type="entry name" value="C-CAP_CF_C-like"/>
</dbReference>
<name>A0A8K0KLY6_LADFU</name>
<feature type="compositionally biased region" description="Polar residues" evidence="3">
    <location>
        <begin position="1"/>
        <end position="16"/>
    </location>
</feature>